<sequence length="184" mass="20588">MIQSSNNISDQEQTETNRGDSDVKKQKTLALTEGELEKYPITTCIKILEAIGRKKDVPGNIRCEYRESEKSYAGVQIVIDDGVKSKNEDVKAGADADMDKIKIKDAQIDTGQKLNATALSDRIANTLSFASVYEILHREYQPEMKQQAEQQQKVEKCHKFVELNSTDCSAEVKKRDNVMGGNTV</sequence>
<comment type="caution">
    <text evidence="2">The sequence shown here is derived from an EMBL/GenBank/DDBJ whole genome shotgun (WGS) entry which is preliminary data.</text>
</comment>
<feature type="region of interest" description="Disordered" evidence="1">
    <location>
        <begin position="1"/>
        <end position="25"/>
    </location>
</feature>
<protein>
    <submittedName>
        <fullName evidence="2">Uncharacterized protein</fullName>
    </submittedName>
</protein>
<dbReference type="EMBL" id="LSSK01001192">
    <property type="protein sequence ID" value="OMH80427.1"/>
    <property type="molecule type" value="Genomic_DNA"/>
</dbReference>
<evidence type="ECO:0000256" key="1">
    <source>
        <dbReference type="SAM" id="MobiDB-lite"/>
    </source>
</evidence>
<feature type="compositionally biased region" description="Polar residues" evidence="1">
    <location>
        <begin position="1"/>
        <end position="14"/>
    </location>
</feature>
<reference evidence="4" key="2">
    <citation type="submission" date="2017-01" db="EMBL/GenBank/DDBJ databases">
        <authorList>
            <person name="Wang Y."/>
            <person name="White M."/>
            <person name="Kvist S."/>
            <person name="Moncalvo J.-M."/>
        </authorList>
    </citation>
    <scope>NUCLEOTIDE SEQUENCE [LARGE SCALE GENOMIC DNA]</scope>
    <source>
        <strain evidence="4">COL-18-3</strain>
    </source>
</reference>
<organism evidence="2 4">
    <name type="scientific">Zancudomyces culisetae</name>
    <name type="common">Gut fungus</name>
    <name type="synonym">Smittium culisetae</name>
    <dbReference type="NCBI Taxonomy" id="1213189"/>
    <lineage>
        <taxon>Eukaryota</taxon>
        <taxon>Fungi</taxon>
        <taxon>Fungi incertae sedis</taxon>
        <taxon>Zoopagomycota</taxon>
        <taxon>Kickxellomycotina</taxon>
        <taxon>Harpellomycetes</taxon>
        <taxon>Harpellales</taxon>
        <taxon>Legeriomycetaceae</taxon>
        <taxon>Zancudomyces</taxon>
    </lineage>
</organism>
<dbReference type="Proteomes" id="UP000188320">
    <property type="component" value="Unassembled WGS sequence"/>
</dbReference>
<proteinExistence type="predicted"/>
<dbReference type="AlphaFoldDB" id="A0A1R1PHK4"/>
<evidence type="ECO:0000313" key="3">
    <source>
        <dbReference type="EMBL" id="OMH81920.1"/>
    </source>
</evidence>
<evidence type="ECO:0000313" key="2">
    <source>
        <dbReference type="EMBL" id="OMH80427.1"/>
    </source>
</evidence>
<reference evidence="2" key="1">
    <citation type="submission" date="2017-01" db="EMBL/GenBank/DDBJ databases">
        <authorList>
            <person name="Mah S.A."/>
            <person name="Swanson W.J."/>
            <person name="Moy G.W."/>
            <person name="Vacquier V.D."/>
        </authorList>
    </citation>
    <scope>NUCLEOTIDE SEQUENCE [LARGE SCALE GENOMIC DNA]</scope>
    <source>
        <strain evidence="2">COL-18-3</strain>
    </source>
</reference>
<name>A0A1R1PHK4_ZANCU</name>
<dbReference type="EMBL" id="LSSK01000783">
    <property type="protein sequence ID" value="OMH81920.1"/>
    <property type="molecule type" value="Genomic_DNA"/>
</dbReference>
<gene>
    <name evidence="3" type="ORF">AX774_g4624</name>
    <name evidence="2" type="ORF">AX774_g6126</name>
</gene>
<accession>A0A1R1PHK4</accession>
<feature type="compositionally biased region" description="Basic and acidic residues" evidence="1">
    <location>
        <begin position="15"/>
        <end position="25"/>
    </location>
</feature>
<keyword evidence="4" id="KW-1185">Reference proteome</keyword>
<evidence type="ECO:0000313" key="4">
    <source>
        <dbReference type="Proteomes" id="UP000188320"/>
    </source>
</evidence>